<dbReference type="RefSeq" id="WP_070503889.1">
    <property type="nucleotide sequence ID" value="NZ_JALCYA010000011.1"/>
</dbReference>
<name>A0A2N6QFU2_9STAP</name>
<dbReference type="Pfam" id="PF16895">
    <property type="entry name" value="DUF5085"/>
    <property type="match status" value="1"/>
</dbReference>
<protein>
    <submittedName>
        <fullName evidence="1">DUF5085 domain-containing protein</fullName>
    </submittedName>
</protein>
<evidence type="ECO:0000313" key="2">
    <source>
        <dbReference type="Proteomes" id="UP000235748"/>
    </source>
</evidence>
<organism evidence="1 2">
    <name type="scientific">Staphylococcus pettenkoferi</name>
    <dbReference type="NCBI Taxonomy" id="170573"/>
    <lineage>
        <taxon>Bacteria</taxon>
        <taxon>Bacillati</taxon>
        <taxon>Bacillota</taxon>
        <taxon>Bacilli</taxon>
        <taxon>Bacillales</taxon>
        <taxon>Staphylococcaceae</taxon>
        <taxon>Staphylococcus</taxon>
    </lineage>
</organism>
<sequence>MNQHGLSNMMYKNLVYKEYLDIPLDEMGDYLTDFLKLCAIRELEMKDIVIAKITQITLDQHINVTFYIPITNLHIPDEQVNFRSYLIIEEMLHGRIKNQNYEQEETQVIEDFNYFARENDFKIISPYYHIINYHENFNRVDIKTKIMEME</sequence>
<reference evidence="1 2" key="1">
    <citation type="submission" date="2017-09" db="EMBL/GenBank/DDBJ databases">
        <title>Bacterial strain isolated from the female urinary microbiota.</title>
        <authorList>
            <person name="Thomas-White K."/>
            <person name="Kumar N."/>
            <person name="Forster S."/>
            <person name="Putonti C."/>
            <person name="Lawley T."/>
            <person name="Wolfe A.J."/>
        </authorList>
    </citation>
    <scope>NUCLEOTIDE SEQUENCE [LARGE SCALE GENOMIC DNA]</scope>
    <source>
        <strain evidence="1 2">UMB0834</strain>
    </source>
</reference>
<comment type="caution">
    <text evidence="1">The sequence shown here is derived from an EMBL/GenBank/DDBJ whole genome shotgun (WGS) entry which is preliminary data.</text>
</comment>
<proteinExistence type="predicted"/>
<gene>
    <name evidence="1" type="ORF">CJ235_07945</name>
</gene>
<dbReference type="EMBL" id="PNGG01000004">
    <property type="protein sequence ID" value="PMC18355.1"/>
    <property type="molecule type" value="Genomic_DNA"/>
</dbReference>
<dbReference type="InterPro" id="IPR031664">
    <property type="entry name" value="DUF5085"/>
</dbReference>
<evidence type="ECO:0000313" key="1">
    <source>
        <dbReference type="EMBL" id="PMC18355.1"/>
    </source>
</evidence>
<dbReference type="AlphaFoldDB" id="A0A2N6QFU2"/>
<dbReference type="Proteomes" id="UP000235748">
    <property type="component" value="Unassembled WGS sequence"/>
</dbReference>
<accession>A0A2N6QFU2</accession>